<evidence type="ECO:0000259" key="2">
    <source>
        <dbReference type="Pfam" id="PF03372"/>
    </source>
</evidence>
<organism evidence="4 5">
    <name type="scientific">Mycoplasma bradburyae</name>
    <dbReference type="NCBI Taxonomy" id="2963128"/>
    <lineage>
        <taxon>Bacteria</taxon>
        <taxon>Bacillati</taxon>
        <taxon>Mycoplasmatota</taxon>
        <taxon>Mollicutes</taxon>
        <taxon>Mycoplasmataceae</taxon>
        <taxon>Mycoplasma</taxon>
    </lineage>
</organism>
<feature type="domain" description="Endonuclease/exonuclease/phosphatase" evidence="2">
    <location>
        <begin position="76"/>
        <end position="178"/>
    </location>
</feature>
<proteinExistence type="predicted"/>
<comment type="caution">
    <text evidence="4">The sequence shown here is derived from an EMBL/GenBank/DDBJ whole genome shotgun (WGS) entry which is preliminary data.</text>
</comment>
<keyword evidence="6" id="KW-1185">Reference proteome</keyword>
<keyword evidence="1" id="KW-1133">Transmembrane helix</keyword>
<dbReference type="RefSeq" id="WP_255034670.1">
    <property type="nucleotide sequence ID" value="NZ_CP101414.1"/>
</dbReference>
<dbReference type="EMBL" id="JAJHZP010000009">
    <property type="protein sequence ID" value="MDC4183215.1"/>
    <property type="molecule type" value="Genomic_DNA"/>
</dbReference>
<name>A0AAW6HQI2_9MOLU</name>
<dbReference type="NCBIfam" id="NF045851">
    <property type="entry name" value="mem_nucl_MnuA"/>
    <property type="match status" value="1"/>
</dbReference>
<evidence type="ECO:0000313" key="4">
    <source>
        <dbReference type="EMBL" id="MDC4183215.1"/>
    </source>
</evidence>
<evidence type="ECO:0000313" key="6">
    <source>
        <dbReference type="Proteomes" id="UP001220940"/>
    </source>
</evidence>
<gene>
    <name evidence="3" type="ORF">LNO68_01385</name>
    <name evidence="4" type="ORF">LNO71_00955</name>
</gene>
<keyword evidence="4" id="KW-0540">Nuclease</keyword>
<evidence type="ECO:0000313" key="3">
    <source>
        <dbReference type="EMBL" id="MDC4181840.1"/>
    </source>
</evidence>
<dbReference type="InterPro" id="IPR005135">
    <property type="entry name" value="Endo/exonuclease/phosphatase"/>
</dbReference>
<accession>A0AAW6HQI2</accession>
<keyword evidence="4" id="KW-0255">Endonuclease</keyword>
<dbReference type="Proteomes" id="UP001220940">
    <property type="component" value="Unassembled WGS sequence"/>
</dbReference>
<dbReference type="Gene3D" id="3.60.10.10">
    <property type="entry name" value="Endonuclease/exonuclease/phosphatase"/>
    <property type="match status" value="1"/>
</dbReference>
<reference evidence="4 6" key="1">
    <citation type="submission" date="2021-11" db="EMBL/GenBank/DDBJ databases">
        <title>Description of Mycoplasma bradburyaesp. nov.from sea birds: a tribute to a great mycoplasmologist.</title>
        <authorList>
            <person name="Ramirez A.S."/>
            <person name="Poveda C."/>
            <person name="Suarez-Perez A."/>
            <person name="Rosales R.S."/>
            <person name="Dijkman R."/>
            <person name="Feberwee A."/>
            <person name="Spergser J."/>
            <person name="Szostak M.P."/>
            <person name="Ressel L."/>
            <person name="Calabuig P."/>
            <person name="Catania S."/>
            <person name="Gobbo F."/>
            <person name="Timofte D."/>
            <person name="Poveda J.B."/>
        </authorList>
    </citation>
    <scope>NUCLEOTIDE SEQUENCE</scope>
    <source>
        <strain evidence="3 6">T158</strain>
        <strain evidence="4">T264</strain>
    </source>
</reference>
<keyword evidence="4" id="KW-0378">Hydrolase</keyword>
<dbReference type="InterPro" id="IPR036691">
    <property type="entry name" value="Endo/exonu/phosph_ase_sf"/>
</dbReference>
<evidence type="ECO:0000313" key="5">
    <source>
        <dbReference type="Proteomes" id="UP001216384"/>
    </source>
</evidence>
<dbReference type="AlphaFoldDB" id="A0AAW6HQI2"/>
<dbReference type="Proteomes" id="UP001216384">
    <property type="component" value="Unassembled WGS sequence"/>
</dbReference>
<sequence length="377" mass="42930">MKNNNRVNKTNNKLVVTGIILLLLILILGFGGYYVYTNFYKNKSENTTKLDDKTQPTNGNVSNNNKYKKVGDLRLLSWNVLNFGNKYTPSTNKFMNIVKTIQESNADVVGLTEINYNNEDIVRNVANSLGASWSYTFSGNNFNVNFSRSRESVAILYKNNVVQPETSNSINPNDTYTRPLWYTKFKTVGYDYSFITFFGHFDAPGANSKNNEANAKGYRGQGGQEISEAKAIATVFTSLKATYPNTDIIGAADTNIKEANNSVFDSNEYSLNYIDFNDNKEYYRTTISNNNYYANSYDKWFVYDANKSNILKDKNIPYKVDVINAFNDKIWDKEKTLNAWLSSDKAKKYPKPTDIQLVLNVSDHAPIILDLNYKNNM</sequence>
<protein>
    <submittedName>
        <fullName evidence="4">Endonuclease/exonuclease/phosphatase family protein</fullName>
    </submittedName>
</protein>
<dbReference type="EMBL" id="JAJHZM010000007">
    <property type="protein sequence ID" value="MDC4181840.1"/>
    <property type="molecule type" value="Genomic_DNA"/>
</dbReference>
<dbReference type="Pfam" id="PF03372">
    <property type="entry name" value="Exo_endo_phos"/>
    <property type="match status" value="1"/>
</dbReference>
<keyword evidence="1" id="KW-0812">Transmembrane</keyword>
<dbReference type="GO" id="GO:0004519">
    <property type="term" value="F:endonuclease activity"/>
    <property type="evidence" value="ECO:0007669"/>
    <property type="project" value="UniProtKB-KW"/>
</dbReference>
<feature type="transmembrane region" description="Helical" evidence="1">
    <location>
        <begin position="12"/>
        <end position="36"/>
    </location>
</feature>
<keyword evidence="1" id="KW-0472">Membrane</keyword>
<dbReference type="SUPFAM" id="SSF56219">
    <property type="entry name" value="DNase I-like"/>
    <property type="match status" value="1"/>
</dbReference>
<evidence type="ECO:0000256" key="1">
    <source>
        <dbReference type="SAM" id="Phobius"/>
    </source>
</evidence>